<dbReference type="SUPFAM" id="SSF101904">
    <property type="entry name" value="GyrA/ParC C-terminal domain-like"/>
    <property type="match status" value="1"/>
</dbReference>
<evidence type="ECO:0000313" key="1">
    <source>
        <dbReference type="EMBL" id="EKD29446.1"/>
    </source>
</evidence>
<accession>K1XWW3</accession>
<dbReference type="GO" id="GO:0005524">
    <property type="term" value="F:ATP binding"/>
    <property type="evidence" value="ECO:0007669"/>
    <property type="project" value="InterPro"/>
</dbReference>
<comment type="caution">
    <text evidence="1">The sequence shown here is derived from an EMBL/GenBank/DDBJ whole genome shotgun (WGS) entry which is preliminary data.</text>
</comment>
<dbReference type="InterPro" id="IPR006691">
    <property type="entry name" value="GyrA/parC_rep"/>
</dbReference>
<dbReference type="GO" id="GO:0006265">
    <property type="term" value="P:DNA topological change"/>
    <property type="evidence" value="ECO:0007669"/>
    <property type="project" value="InterPro"/>
</dbReference>
<organism evidence="1">
    <name type="scientific">uncultured bacterium</name>
    <name type="common">gcode 4</name>
    <dbReference type="NCBI Taxonomy" id="1234023"/>
    <lineage>
        <taxon>Bacteria</taxon>
        <taxon>environmental samples</taxon>
    </lineage>
</organism>
<sequence length="79" mass="8432">MGKITNIDEYREQWRGGSGVKVGAMTAKTGDIIGVSILTEEARKDGEVMLISKSGQTVRVPLAGVRTTSRVTQGIILAK</sequence>
<proteinExistence type="predicted"/>
<reference evidence="1" key="1">
    <citation type="journal article" date="2012" name="Science">
        <title>Fermentation, hydrogen, and sulfur metabolism in multiple uncultivated bacterial phyla.</title>
        <authorList>
            <person name="Wrighton K.C."/>
            <person name="Thomas B.C."/>
            <person name="Sharon I."/>
            <person name="Miller C.S."/>
            <person name="Castelle C.J."/>
            <person name="VerBerkmoes N.C."/>
            <person name="Wilkins M.J."/>
            <person name="Hettich R.L."/>
            <person name="Lipton M.S."/>
            <person name="Williams K.H."/>
            <person name="Long P.E."/>
            <person name="Banfield J.F."/>
        </authorList>
    </citation>
    <scope>NUCLEOTIDE SEQUENCE [LARGE SCALE GENOMIC DNA]</scope>
</reference>
<dbReference type="Pfam" id="PF03989">
    <property type="entry name" value="DNA_gyraseA_C"/>
    <property type="match status" value="2"/>
</dbReference>
<dbReference type="AlphaFoldDB" id="K1XWW3"/>
<gene>
    <name evidence="1" type="ORF">ACD_78C00409G0001</name>
</gene>
<dbReference type="GO" id="GO:0003677">
    <property type="term" value="F:DNA binding"/>
    <property type="evidence" value="ECO:0007669"/>
    <property type="project" value="InterPro"/>
</dbReference>
<dbReference type="GO" id="GO:0003916">
    <property type="term" value="F:DNA topoisomerase activity"/>
    <property type="evidence" value="ECO:0007669"/>
    <property type="project" value="InterPro"/>
</dbReference>
<dbReference type="EMBL" id="AMFJ01034409">
    <property type="protein sequence ID" value="EKD29446.1"/>
    <property type="molecule type" value="Genomic_DNA"/>
</dbReference>
<dbReference type="InterPro" id="IPR035516">
    <property type="entry name" value="Gyrase/topoIV_suA_C"/>
</dbReference>
<feature type="non-terminal residue" evidence="1">
    <location>
        <position position="79"/>
    </location>
</feature>
<name>K1XWW3_9BACT</name>
<dbReference type="Gene3D" id="2.120.10.90">
    <property type="entry name" value="DNA gyrase/topoisomerase IV, subunit A, C-terminal"/>
    <property type="match status" value="1"/>
</dbReference>
<protein>
    <submittedName>
        <fullName evidence="1">Uncharacterized protein</fullName>
    </submittedName>
</protein>